<feature type="domain" description="Flagellar protein FlgJ N-terminal" evidence="1">
    <location>
        <begin position="38"/>
        <end position="84"/>
    </location>
</feature>
<evidence type="ECO:0000259" key="1">
    <source>
        <dbReference type="Pfam" id="PF10135"/>
    </source>
</evidence>
<name>A0A238ZZB7_9BACT</name>
<dbReference type="OrthoDB" id="9796740at2"/>
<dbReference type="Pfam" id="PF10135">
    <property type="entry name" value="Rod-binding"/>
    <property type="match status" value="1"/>
</dbReference>
<sequence>MENIKLIPYWDVKGIESIKNEKDVAKEFEATFLRILLKEMRKGIPESGLFSSFSDKMYLDMFDMTVAKTLASSDRLGLSDYIEQALKAYGKAEDL</sequence>
<organism evidence="2 3">
    <name type="scientific">Desulfurobacterium atlanticum</name>
    <dbReference type="NCBI Taxonomy" id="240169"/>
    <lineage>
        <taxon>Bacteria</taxon>
        <taxon>Pseudomonadati</taxon>
        <taxon>Aquificota</taxon>
        <taxon>Aquificia</taxon>
        <taxon>Desulfurobacteriales</taxon>
        <taxon>Desulfurobacteriaceae</taxon>
        <taxon>Desulfurobacterium</taxon>
    </lineage>
</organism>
<gene>
    <name evidence="2" type="ORF">SAMN06265340_11351</name>
</gene>
<accession>A0A238ZZB7</accession>
<dbReference type="AlphaFoldDB" id="A0A238ZZB7"/>
<keyword evidence="2" id="KW-0969">Cilium</keyword>
<reference evidence="3" key="1">
    <citation type="submission" date="2017-06" db="EMBL/GenBank/DDBJ databases">
        <authorList>
            <person name="Varghese N."/>
            <person name="Submissions S."/>
        </authorList>
    </citation>
    <scope>NUCLEOTIDE SEQUENCE [LARGE SCALE GENOMIC DNA]</scope>
    <source>
        <strain evidence="3">DSM 15668</strain>
    </source>
</reference>
<keyword evidence="2" id="KW-0282">Flagellum</keyword>
<proteinExistence type="predicted"/>
<evidence type="ECO:0000313" key="3">
    <source>
        <dbReference type="Proteomes" id="UP000198405"/>
    </source>
</evidence>
<dbReference type="PRINTS" id="PR01002">
    <property type="entry name" value="FLGFLGJ"/>
</dbReference>
<keyword evidence="2" id="KW-0966">Cell projection</keyword>
<keyword evidence="3" id="KW-1185">Reference proteome</keyword>
<dbReference type="EMBL" id="FZOB01000013">
    <property type="protein sequence ID" value="SNR88660.1"/>
    <property type="molecule type" value="Genomic_DNA"/>
</dbReference>
<dbReference type="RefSeq" id="WP_089323573.1">
    <property type="nucleotide sequence ID" value="NZ_FZOB01000013.1"/>
</dbReference>
<dbReference type="InterPro" id="IPR019301">
    <property type="entry name" value="Flagellar_prot_FlgJ_N"/>
</dbReference>
<evidence type="ECO:0000313" key="2">
    <source>
        <dbReference type="EMBL" id="SNR88660.1"/>
    </source>
</evidence>
<dbReference type="Proteomes" id="UP000198405">
    <property type="component" value="Unassembled WGS sequence"/>
</dbReference>
<protein>
    <submittedName>
        <fullName evidence="2">Flagellar protein FlgJ</fullName>
    </submittedName>
</protein>